<name>A0A9D4Q279_RHISA</name>
<evidence type="ECO:0000259" key="4">
    <source>
        <dbReference type="SMART" id="SM00458"/>
    </source>
</evidence>
<dbReference type="SUPFAM" id="SSF50370">
    <property type="entry name" value="Ricin B-like lectins"/>
    <property type="match status" value="1"/>
</dbReference>
<keyword evidence="3" id="KW-0812">Transmembrane</keyword>
<dbReference type="Proteomes" id="UP000821837">
    <property type="component" value="Chromosome 3"/>
</dbReference>
<keyword evidence="1" id="KW-0430">Lectin</keyword>
<dbReference type="InterPro" id="IPR035992">
    <property type="entry name" value="Ricin_B-like_lectins"/>
</dbReference>
<reference evidence="5" key="1">
    <citation type="journal article" date="2020" name="Cell">
        <title>Large-Scale Comparative Analyses of Tick Genomes Elucidate Their Genetic Diversity and Vector Capacities.</title>
        <authorList>
            <consortium name="Tick Genome and Microbiome Consortium (TIGMIC)"/>
            <person name="Jia N."/>
            <person name="Wang J."/>
            <person name="Shi W."/>
            <person name="Du L."/>
            <person name="Sun Y."/>
            <person name="Zhan W."/>
            <person name="Jiang J.F."/>
            <person name="Wang Q."/>
            <person name="Zhang B."/>
            <person name="Ji P."/>
            <person name="Bell-Sakyi L."/>
            <person name="Cui X.M."/>
            <person name="Yuan T.T."/>
            <person name="Jiang B.G."/>
            <person name="Yang W.F."/>
            <person name="Lam T.T."/>
            <person name="Chang Q.C."/>
            <person name="Ding S.J."/>
            <person name="Wang X.J."/>
            <person name="Zhu J.G."/>
            <person name="Ruan X.D."/>
            <person name="Zhao L."/>
            <person name="Wei J.T."/>
            <person name="Ye R.Z."/>
            <person name="Que T.C."/>
            <person name="Du C.H."/>
            <person name="Zhou Y.H."/>
            <person name="Cheng J.X."/>
            <person name="Dai P.F."/>
            <person name="Guo W.B."/>
            <person name="Han X.H."/>
            <person name="Huang E.J."/>
            <person name="Li L.F."/>
            <person name="Wei W."/>
            <person name="Gao Y.C."/>
            <person name="Liu J.Z."/>
            <person name="Shao H.Z."/>
            <person name="Wang X."/>
            <person name="Wang C.C."/>
            <person name="Yang T.C."/>
            <person name="Huo Q.B."/>
            <person name="Li W."/>
            <person name="Chen H.Y."/>
            <person name="Chen S.E."/>
            <person name="Zhou L.G."/>
            <person name="Ni X.B."/>
            <person name="Tian J.H."/>
            <person name="Sheng Y."/>
            <person name="Liu T."/>
            <person name="Pan Y.S."/>
            <person name="Xia L.Y."/>
            <person name="Li J."/>
            <person name="Zhao F."/>
            <person name="Cao W.C."/>
        </authorList>
    </citation>
    <scope>NUCLEOTIDE SEQUENCE</scope>
    <source>
        <strain evidence="5">Rsan-2018</strain>
    </source>
</reference>
<evidence type="ECO:0000256" key="1">
    <source>
        <dbReference type="ARBA" id="ARBA00022734"/>
    </source>
</evidence>
<keyword evidence="3" id="KW-1133">Transmembrane helix</keyword>
<dbReference type="GO" id="GO:0004653">
    <property type="term" value="F:polypeptide N-acetylgalactosaminyltransferase activity"/>
    <property type="evidence" value="ECO:0007669"/>
    <property type="project" value="TreeGrafter"/>
</dbReference>
<dbReference type="Gene3D" id="2.80.10.50">
    <property type="match status" value="1"/>
</dbReference>
<feature type="transmembrane region" description="Helical" evidence="3">
    <location>
        <begin position="12"/>
        <end position="33"/>
    </location>
</feature>
<reference evidence="5" key="2">
    <citation type="submission" date="2021-09" db="EMBL/GenBank/DDBJ databases">
        <authorList>
            <person name="Jia N."/>
            <person name="Wang J."/>
            <person name="Shi W."/>
            <person name="Du L."/>
            <person name="Sun Y."/>
            <person name="Zhan W."/>
            <person name="Jiang J."/>
            <person name="Wang Q."/>
            <person name="Zhang B."/>
            <person name="Ji P."/>
            <person name="Sakyi L.B."/>
            <person name="Cui X."/>
            <person name="Yuan T."/>
            <person name="Jiang B."/>
            <person name="Yang W."/>
            <person name="Lam T.T.-Y."/>
            <person name="Chang Q."/>
            <person name="Ding S."/>
            <person name="Wang X."/>
            <person name="Zhu J."/>
            <person name="Ruan X."/>
            <person name="Zhao L."/>
            <person name="Wei J."/>
            <person name="Que T."/>
            <person name="Du C."/>
            <person name="Cheng J."/>
            <person name="Dai P."/>
            <person name="Han X."/>
            <person name="Huang E."/>
            <person name="Gao Y."/>
            <person name="Liu J."/>
            <person name="Shao H."/>
            <person name="Ye R."/>
            <person name="Li L."/>
            <person name="Wei W."/>
            <person name="Wang X."/>
            <person name="Wang C."/>
            <person name="Huo Q."/>
            <person name="Li W."/>
            <person name="Guo W."/>
            <person name="Chen H."/>
            <person name="Chen S."/>
            <person name="Zhou L."/>
            <person name="Zhou L."/>
            <person name="Ni X."/>
            <person name="Tian J."/>
            <person name="Zhou Y."/>
            <person name="Sheng Y."/>
            <person name="Liu T."/>
            <person name="Pan Y."/>
            <person name="Xia L."/>
            <person name="Li J."/>
            <person name="Zhao F."/>
            <person name="Cao W."/>
        </authorList>
    </citation>
    <scope>NUCLEOTIDE SEQUENCE</scope>
    <source>
        <strain evidence="5">Rsan-2018</strain>
        <tissue evidence="5">Larvae</tissue>
    </source>
</reference>
<dbReference type="Pfam" id="PF00652">
    <property type="entry name" value="Ricin_B_lectin"/>
    <property type="match status" value="1"/>
</dbReference>
<dbReference type="InterPro" id="IPR000772">
    <property type="entry name" value="Ricin_B_lectin"/>
</dbReference>
<evidence type="ECO:0000256" key="2">
    <source>
        <dbReference type="ARBA" id="ARBA00023157"/>
    </source>
</evidence>
<dbReference type="GO" id="GO:0030246">
    <property type="term" value="F:carbohydrate binding"/>
    <property type="evidence" value="ECO:0007669"/>
    <property type="project" value="UniProtKB-KW"/>
</dbReference>
<dbReference type="Gene3D" id="1.10.8.460">
    <property type="entry name" value="ppGaNTase-T1 linker domain-like"/>
    <property type="match status" value="1"/>
</dbReference>
<keyword evidence="6" id="KW-1185">Reference proteome</keyword>
<dbReference type="EMBL" id="JABSTV010001249">
    <property type="protein sequence ID" value="KAH7962650.1"/>
    <property type="molecule type" value="Genomic_DNA"/>
</dbReference>
<protein>
    <recommendedName>
        <fullName evidence="4">Ricin B lectin domain-containing protein</fullName>
    </recommendedName>
</protein>
<gene>
    <name evidence="5" type="ORF">HPB52_017306</name>
</gene>
<evidence type="ECO:0000256" key="3">
    <source>
        <dbReference type="SAM" id="Phobius"/>
    </source>
</evidence>
<dbReference type="GO" id="GO:0006493">
    <property type="term" value="P:protein O-linked glycosylation"/>
    <property type="evidence" value="ECO:0007669"/>
    <property type="project" value="TreeGrafter"/>
</dbReference>
<accession>A0A9D4Q279</accession>
<dbReference type="PANTHER" id="PTHR11675">
    <property type="entry name" value="N-ACETYLGALACTOSAMINYLTRANSFERASE"/>
    <property type="match status" value="1"/>
</dbReference>
<evidence type="ECO:0000313" key="6">
    <source>
        <dbReference type="Proteomes" id="UP000821837"/>
    </source>
</evidence>
<evidence type="ECO:0000313" key="5">
    <source>
        <dbReference type="EMBL" id="KAH7962650.1"/>
    </source>
</evidence>
<dbReference type="AlphaFoldDB" id="A0A9D4Q279"/>
<dbReference type="PROSITE" id="PS50231">
    <property type="entry name" value="RICIN_B_LECTIN"/>
    <property type="match status" value="1"/>
</dbReference>
<dbReference type="Gene3D" id="3.90.550.10">
    <property type="entry name" value="Spore Coat Polysaccharide Biosynthesis Protein SpsA, Chain A"/>
    <property type="match status" value="2"/>
</dbReference>
<dbReference type="InterPro" id="IPR029044">
    <property type="entry name" value="Nucleotide-diphossugar_trans"/>
</dbReference>
<dbReference type="VEuPathDB" id="VectorBase:RSAN_044795"/>
<proteinExistence type="predicted"/>
<keyword evidence="3" id="KW-0472">Membrane</keyword>
<keyword evidence="2" id="KW-1015">Disulfide bond</keyword>
<dbReference type="GO" id="GO:0005794">
    <property type="term" value="C:Golgi apparatus"/>
    <property type="evidence" value="ECO:0007669"/>
    <property type="project" value="TreeGrafter"/>
</dbReference>
<feature type="domain" description="Ricin B lectin" evidence="4">
    <location>
        <begin position="386"/>
        <end position="508"/>
    </location>
</feature>
<dbReference type="SMART" id="SM00458">
    <property type="entry name" value="RICIN"/>
    <property type="match status" value="1"/>
</dbReference>
<organism evidence="5 6">
    <name type="scientific">Rhipicephalus sanguineus</name>
    <name type="common">Brown dog tick</name>
    <name type="synonym">Ixodes sanguineus</name>
    <dbReference type="NCBI Taxonomy" id="34632"/>
    <lineage>
        <taxon>Eukaryota</taxon>
        <taxon>Metazoa</taxon>
        <taxon>Ecdysozoa</taxon>
        <taxon>Arthropoda</taxon>
        <taxon>Chelicerata</taxon>
        <taxon>Arachnida</taxon>
        <taxon>Acari</taxon>
        <taxon>Parasitiformes</taxon>
        <taxon>Ixodida</taxon>
        <taxon>Ixodoidea</taxon>
        <taxon>Ixodidae</taxon>
        <taxon>Rhipicephalinae</taxon>
        <taxon>Rhipicephalus</taxon>
        <taxon>Rhipicephalus</taxon>
    </lineage>
</organism>
<sequence length="516" mass="59168">MLRVRILRLHTCKVVLVTSLVWFCVAALLLMYYTECIGSGCLAKSSSAVERLPSASRSLQSPRGEFRSWMPVELGENPSEWPGERGRGVEIGPEEEALKKEKFKLNQFNLLASDRIALNRSLPDVRLEKVQGNVKLLRFDVFEFSISRFGCMLQVNCLYSQRWHVMLLKIIIPSFAEHLGKKLEDYVVKLEVPVKHWLEPLLARIAEDRTRVVCPVIDVISDETFEYISASDMTWGGFNWKLNFRWYRVPQREETFVDKTDRSQLFSSVCTSSYINNLAAADGLTGQSITGVICFLLKPKLMHCSVMIFFSMYVPSKCINQPCILILLFECHTHHLSFSFLFSAAKNVDKGDLSYRKQLRTKLKCNTFRWYLENIYPESHMPLDYYHLGEIKHADSSDCLDTFGRKSGENVAVSKCHGMGGNQVFAYTKRQQIMSDDNCLDASSPRGPVKLLRCHGMGGNQLWIYNKEEQSFKHVNTARCLDQPEAKDPSLPVLRECDGRSSQRWVMKGKFKWQAS</sequence>
<dbReference type="CDD" id="cd23433">
    <property type="entry name" value="beta-trefoil_Ricin_GALNT1-like"/>
    <property type="match status" value="1"/>
</dbReference>
<dbReference type="PANTHER" id="PTHR11675:SF101">
    <property type="entry name" value="POLYPEPTIDE N-ACETYLGALACTOSAMINYLTRANSFERASE 5"/>
    <property type="match status" value="1"/>
</dbReference>
<comment type="caution">
    <text evidence="5">The sequence shown here is derived from an EMBL/GenBank/DDBJ whole genome shotgun (WGS) entry which is preliminary data.</text>
</comment>
<dbReference type="FunFam" id="2.80.10.50:FF:000096">
    <property type="entry name" value="Polypeptide N-acetylgalactosaminyltransferase"/>
    <property type="match status" value="1"/>
</dbReference>